<dbReference type="PIRSF" id="PIRSF000521">
    <property type="entry name" value="Transaminase_4ab_Lys_Orn"/>
    <property type="match status" value="1"/>
</dbReference>
<dbReference type="Gene3D" id="3.90.1150.10">
    <property type="entry name" value="Aspartate Aminotransferase, domain 1"/>
    <property type="match status" value="1"/>
</dbReference>
<comment type="miscellaneous">
    <text evidence="5">May also have succinyldiaminopimelate aminotransferase activity, thus carrying out the corresponding step in lysine biosynthesis.</text>
</comment>
<evidence type="ECO:0000256" key="3">
    <source>
        <dbReference type="ARBA" id="ARBA00022679"/>
    </source>
</evidence>
<feature type="binding site" evidence="5">
    <location>
        <position position="138"/>
    </location>
    <ligand>
        <name>pyridoxal 5'-phosphate</name>
        <dbReference type="ChEBI" id="CHEBI:597326"/>
    </ligand>
</feature>
<dbReference type="InterPro" id="IPR050103">
    <property type="entry name" value="Class-III_PLP-dep_AT"/>
</dbReference>
<dbReference type="SUPFAM" id="SSF53383">
    <property type="entry name" value="PLP-dependent transferases"/>
    <property type="match status" value="1"/>
</dbReference>
<dbReference type="GO" id="GO:0003992">
    <property type="term" value="F:N2-acetyl-L-ornithine:2-oxoglutarate 5-aminotransferase activity"/>
    <property type="evidence" value="ECO:0007669"/>
    <property type="project" value="UniProtKB-UniRule"/>
</dbReference>
<dbReference type="EC" id="2.6.1.11" evidence="5"/>
<accession>A0A212JRH4</accession>
<evidence type="ECO:0000256" key="1">
    <source>
        <dbReference type="ARBA" id="ARBA00022576"/>
    </source>
</evidence>
<gene>
    <name evidence="5 6" type="primary">argD</name>
    <name evidence="6" type="ORF">KL86CLO1_11560</name>
</gene>
<dbReference type="NCBIfam" id="NF002325">
    <property type="entry name" value="PRK01278.1"/>
    <property type="match status" value="1"/>
</dbReference>
<dbReference type="HAMAP" id="MF_01107">
    <property type="entry name" value="ArgD_aminotrans_3"/>
    <property type="match status" value="1"/>
</dbReference>
<name>A0A212JRH4_9FIRM</name>
<keyword evidence="3 5" id="KW-0808">Transferase</keyword>
<dbReference type="Gene3D" id="3.40.640.10">
    <property type="entry name" value="Type I PLP-dependent aspartate aminotransferase-like (Major domain)"/>
    <property type="match status" value="1"/>
</dbReference>
<dbReference type="FunFam" id="3.40.640.10:FF:000004">
    <property type="entry name" value="Acetylornithine aminotransferase"/>
    <property type="match status" value="1"/>
</dbReference>
<feature type="binding site" evidence="5">
    <location>
        <begin position="223"/>
        <end position="226"/>
    </location>
    <ligand>
        <name>pyridoxal 5'-phosphate</name>
        <dbReference type="ChEBI" id="CHEBI:597326"/>
    </ligand>
</feature>
<dbReference type="GO" id="GO:0005737">
    <property type="term" value="C:cytoplasm"/>
    <property type="evidence" value="ECO:0007669"/>
    <property type="project" value="UniProtKB-SubCell"/>
</dbReference>
<organism evidence="6">
    <name type="scientific">uncultured Eubacteriales bacterium</name>
    <dbReference type="NCBI Taxonomy" id="172733"/>
    <lineage>
        <taxon>Bacteria</taxon>
        <taxon>Bacillati</taxon>
        <taxon>Bacillota</taxon>
        <taxon>Clostridia</taxon>
        <taxon>Eubacteriales</taxon>
        <taxon>environmental samples</taxon>
    </lineage>
</organism>
<dbReference type="PANTHER" id="PTHR11986:SF79">
    <property type="entry name" value="ACETYLORNITHINE AMINOTRANSFERASE, MITOCHONDRIAL"/>
    <property type="match status" value="1"/>
</dbReference>
<dbReference type="NCBIfam" id="TIGR00707">
    <property type="entry name" value="argD"/>
    <property type="match status" value="1"/>
</dbReference>
<protein>
    <recommendedName>
        <fullName evidence="5">Acetylornithine aminotransferase</fullName>
        <shortName evidence="5">ACOAT</shortName>
        <ecNumber evidence="5">2.6.1.11</ecNumber>
    </recommendedName>
</protein>
<feature type="modified residue" description="N6-(pyridoxal phosphate)lysine" evidence="5">
    <location>
        <position position="252"/>
    </location>
</feature>
<comment type="subcellular location">
    <subcellularLocation>
        <location evidence="5">Cytoplasm</location>
    </subcellularLocation>
</comment>
<dbReference type="InterPro" id="IPR015424">
    <property type="entry name" value="PyrdxlP-dep_Trfase"/>
</dbReference>
<sequence>MTHEELKALDGQYTMQTYGRFDVDIDYGKGASLYSLDGKEYIDFSSGIGVNSVGYGNEKWGSAIAAQCAKLGHISNLFYSQPYAKLAETLCRRAGMSNAFFSNSGAEANEGMIKLARKYSFDKYGKGRGTVITLQNSFHGRTLATLTATGQEVFHNYFFPFPDGFRYAEAGKIDSVEAVAGHDVCAVMVELVQGEGGVLPMEPGFVRALAALCAERDWLLLVDEVQTGIGRTGSLFAFQQYGVRPDVVSFAKGIAGGLPMGGILANEKCRGVFTPGTHATTFGGNPICASAALAVLDILDEEALAAVKEKGEYLRARIEGMDLPCLGKTRGLGLMIGVEVLGERPNRELAVELIENGLLVLTAGKALRLLPPLTITMEEIDKGLKIMEGTLQ</sequence>
<dbReference type="UniPathway" id="UPA00068">
    <property type="reaction ID" value="UER00109"/>
</dbReference>
<dbReference type="GO" id="GO:0042802">
    <property type="term" value="F:identical protein binding"/>
    <property type="evidence" value="ECO:0007669"/>
    <property type="project" value="TreeGrafter"/>
</dbReference>
<evidence type="ECO:0000313" key="6">
    <source>
        <dbReference type="EMBL" id="SBW01885.1"/>
    </source>
</evidence>
<dbReference type="AlphaFoldDB" id="A0A212JRH4"/>
<evidence type="ECO:0000256" key="2">
    <source>
        <dbReference type="ARBA" id="ARBA00022605"/>
    </source>
</evidence>
<dbReference type="InterPro" id="IPR004636">
    <property type="entry name" value="AcOrn/SuccOrn_fam"/>
</dbReference>
<dbReference type="CDD" id="cd00610">
    <property type="entry name" value="OAT_like"/>
    <property type="match status" value="1"/>
</dbReference>
<keyword evidence="1 5" id="KW-0032">Aminotransferase</keyword>
<dbReference type="GO" id="GO:0006526">
    <property type="term" value="P:L-arginine biosynthetic process"/>
    <property type="evidence" value="ECO:0007669"/>
    <property type="project" value="UniProtKB-UniRule"/>
</dbReference>
<keyword evidence="5" id="KW-0055">Arginine biosynthesis</keyword>
<keyword evidence="5" id="KW-0963">Cytoplasm</keyword>
<comment type="subunit">
    <text evidence="5">Homodimer.</text>
</comment>
<dbReference type="InterPro" id="IPR015421">
    <property type="entry name" value="PyrdxlP-dep_Trfase_major"/>
</dbReference>
<evidence type="ECO:0000256" key="5">
    <source>
        <dbReference type="HAMAP-Rule" id="MF_01107"/>
    </source>
</evidence>
<comment type="cofactor">
    <cofactor evidence="5">
        <name>pyridoxal 5'-phosphate</name>
        <dbReference type="ChEBI" id="CHEBI:597326"/>
    </cofactor>
    <text evidence="5">Binds 1 pyridoxal phosphate per subunit.</text>
</comment>
<dbReference type="PANTHER" id="PTHR11986">
    <property type="entry name" value="AMINOTRANSFERASE CLASS III"/>
    <property type="match status" value="1"/>
</dbReference>
<comment type="catalytic activity">
    <reaction evidence="5">
        <text>N(2)-acetyl-L-ornithine + 2-oxoglutarate = N-acetyl-L-glutamate 5-semialdehyde + L-glutamate</text>
        <dbReference type="Rhea" id="RHEA:18049"/>
        <dbReference type="ChEBI" id="CHEBI:16810"/>
        <dbReference type="ChEBI" id="CHEBI:29123"/>
        <dbReference type="ChEBI" id="CHEBI:29985"/>
        <dbReference type="ChEBI" id="CHEBI:57805"/>
        <dbReference type="EC" id="2.6.1.11"/>
    </reaction>
</comment>
<proteinExistence type="inferred from homology"/>
<dbReference type="PROSITE" id="PS00600">
    <property type="entry name" value="AA_TRANSFER_CLASS_3"/>
    <property type="match status" value="1"/>
</dbReference>
<comment type="similarity">
    <text evidence="5">Belongs to the class-III pyridoxal-phosphate-dependent aminotransferase family. ArgD subfamily.</text>
</comment>
<dbReference type="EMBL" id="FLUN01000001">
    <property type="protein sequence ID" value="SBW01885.1"/>
    <property type="molecule type" value="Genomic_DNA"/>
</dbReference>
<feature type="binding site" evidence="5">
    <location>
        <position position="141"/>
    </location>
    <ligand>
        <name>N(2)-acetyl-L-ornithine</name>
        <dbReference type="ChEBI" id="CHEBI:57805"/>
    </ligand>
</feature>
<feature type="binding site" evidence="5">
    <location>
        <begin position="105"/>
        <end position="106"/>
    </location>
    <ligand>
        <name>pyridoxal 5'-phosphate</name>
        <dbReference type="ChEBI" id="CHEBI:597326"/>
    </ligand>
</feature>
<feature type="binding site" evidence="5">
    <location>
        <position position="280"/>
    </location>
    <ligand>
        <name>N(2)-acetyl-L-ornithine</name>
        <dbReference type="ChEBI" id="CHEBI:57805"/>
    </ligand>
</feature>
<dbReference type="InterPro" id="IPR005814">
    <property type="entry name" value="Aminotrans_3"/>
</dbReference>
<reference evidence="6" key="1">
    <citation type="submission" date="2016-04" db="EMBL/GenBank/DDBJ databases">
        <authorList>
            <person name="Evans L.H."/>
            <person name="Alamgir A."/>
            <person name="Owens N."/>
            <person name="Weber N.D."/>
            <person name="Virtaneva K."/>
            <person name="Barbian K."/>
            <person name="Babar A."/>
            <person name="Rosenke K."/>
        </authorList>
    </citation>
    <scope>NUCLEOTIDE SEQUENCE</scope>
    <source>
        <strain evidence="6">86</strain>
    </source>
</reference>
<feature type="binding site" evidence="5">
    <location>
        <position position="281"/>
    </location>
    <ligand>
        <name>pyridoxal 5'-phosphate</name>
        <dbReference type="ChEBI" id="CHEBI:597326"/>
    </ligand>
</feature>
<dbReference type="InterPro" id="IPR049704">
    <property type="entry name" value="Aminotrans_3_PPA_site"/>
</dbReference>
<keyword evidence="2 5" id="KW-0028">Amino-acid biosynthesis</keyword>
<keyword evidence="4 5" id="KW-0663">Pyridoxal phosphate</keyword>
<comment type="pathway">
    <text evidence="5">Amino-acid biosynthesis; L-arginine biosynthesis; N(2)-acetyl-L-ornithine from L-glutamate: step 4/4.</text>
</comment>
<evidence type="ECO:0000256" key="4">
    <source>
        <dbReference type="ARBA" id="ARBA00022898"/>
    </source>
</evidence>
<dbReference type="InterPro" id="IPR015422">
    <property type="entry name" value="PyrdxlP-dep_Trfase_small"/>
</dbReference>
<dbReference type="Pfam" id="PF00202">
    <property type="entry name" value="Aminotran_3"/>
    <property type="match status" value="1"/>
</dbReference>
<dbReference type="GO" id="GO:0030170">
    <property type="term" value="F:pyridoxal phosphate binding"/>
    <property type="evidence" value="ECO:0007669"/>
    <property type="project" value="InterPro"/>
</dbReference>